<evidence type="ECO:0000256" key="1">
    <source>
        <dbReference type="ARBA" id="ARBA00007867"/>
    </source>
</evidence>
<dbReference type="Pfam" id="PF01564">
    <property type="entry name" value="Spermine_synth"/>
    <property type="match status" value="1"/>
</dbReference>
<dbReference type="Gene3D" id="3.40.50.150">
    <property type="entry name" value="Vaccinia Virus protein VP39"/>
    <property type="match status" value="1"/>
</dbReference>
<dbReference type="PANTHER" id="PTHR43317:SF1">
    <property type="entry name" value="THERMOSPERMINE SYNTHASE ACAULIS5"/>
    <property type="match status" value="1"/>
</dbReference>
<keyword evidence="2 4" id="KW-0808">Transferase</keyword>
<evidence type="ECO:0000256" key="3">
    <source>
        <dbReference type="ARBA" id="ARBA00023115"/>
    </source>
</evidence>
<protein>
    <recommendedName>
        <fullName evidence="5">PABS domain-containing protein</fullName>
    </recommendedName>
</protein>
<dbReference type="PANTHER" id="PTHR43317">
    <property type="entry name" value="THERMOSPERMINE SYNTHASE ACAULIS5"/>
    <property type="match status" value="1"/>
</dbReference>
<dbReference type="Proteomes" id="UP000177169">
    <property type="component" value="Unassembled WGS sequence"/>
</dbReference>
<dbReference type="EMBL" id="MGGR01000032">
    <property type="protein sequence ID" value="OGM32373.1"/>
    <property type="molecule type" value="Genomic_DNA"/>
</dbReference>
<evidence type="ECO:0000313" key="7">
    <source>
        <dbReference type="Proteomes" id="UP000177169"/>
    </source>
</evidence>
<feature type="active site" description="Proton acceptor" evidence="4">
    <location>
        <position position="145"/>
    </location>
</feature>
<keyword evidence="3 4" id="KW-0620">Polyamine biosynthesis</keyword>
<comment type="similarity">
    <text evidence="1">Belongs to the spermidine/spermine synthase family.</text>
</comment>
<dbReference type="InterPro" id="IPR029063">
    <property type="entry name" value="SAM-dependent_MTases_sf"/>
</dbReference>
<sequence length="218" mass="24333">MGKLADFLAGLKVVEDVESPINGKVSVIKSLAFGTYLQVSGLTQSGGIIVDIWSKTLKKIKTQKSKVKNCLILGLGGGSLVKVVKKYWPEAKIVGVDIDPVMVDLGKKYLGLDKSDVNIYIEDAYDFLIQNSKLKSKNYDLILVDLYVGDEFPKKFEDDNYIQHTRSVLASSGVVVFNRLYYGGKRRQSMKFGEKLEKIFNKVDIVFPEANVMFVCSD</sequence>
<dbReference type="SUPFAM" id="SSF53335">
    <property type="entry name" value="S-adenosyl-L-methionine-dependent methyltransferases"/>
    <property type="match status" value="1"/>
</dbReference>
<evidence type="ECO:0000313" key="6">
    <source>
        <dbReference type="EMBL" id="OGM32373.1"/>
    </source>
</evidence>
<reference evidence="6 7" key="1">
    <citation type="journal article" date="2016" name="Nat. Commun.">
        <title>Thousands of microbial genomes shed light on interconnected biogeochemical processes in an aquifer system.</title>
        <authorList>
            <person name="Anantharaman K."/>
            <person name="Brown C.T."/>
            <person name="Hug L.A."/>
            <person name="Sharon I."/>
            <person name="Castelle C.J."/>
            <person name="Probst A.J."/>
            <person name="Thomas B.C."/>
            <person name="Singh A."/>
            <person name="Wilkins M.J."/>
            <person name="Karaoz U."/>
            <person name="Brodie E.L."/>
            <person name="Williams K.H."/>
            <person name="Hubbard S.S."/>
            <person name="Banfield J.F."/>
        </authorList>
    </citation>
    <scope>NUCLEOTIDE SEQUENCE [LARGE SCALE GENOMIC DNA]</scope>
</reference>
<comment type="caution">
    <text evidence="6">The sequence shown here is derived from an EMBL/GenBank/DDBJ whole genome shotgun (WGS) entry which is preliminary data.</text>
</comment>
<gene>
    <name evidence="6" type="ORF">A3D01_04280</name>
</gene>
<dbReference type="AlphaFoldDB" id="A0A1F7YYF3"/>
<dbReference type="CDD" id="cd02440">
    <property type="entry name" value="AdoMet_MTases"/>
    <property type="match status" value="1"/>
</dbReference>
<accession>A0A1F7YYF3</accession>
<dbReference type="GO" id="GO:0006596">
    <property type="term" value="P:polyamine biosynthetic process"/>
    <property type="evidence" value="ECO:0007669"/>
    <property type="project" value="UniProtKB-UniRule"/>
</dbReference>
<evidence type="ECO:0000259" key="5">
    <source>
        <dbReference type="PROSITE" id="PS51006"/>
    </source>
</evidence>
<evidence type="ECO:0000256" key="2">
    <source>
        <dbReference type="ARBA" id="ARBA00022679"/>
    </source>
</evidence>
<organism evidence="6 7">
    <name type="scientific">Candidatus Woesebacteria bacterium RIFCSPHIGHO2_02_FULL_39_13</name>
    <dbReference type="NCBI Taxonomy" id="1802505"/>
    <lineage>
        <taxon>Bacteria</taxon>
        <taxon>Candidatus Woeseibacteriota</taxon>
    </lineage>
</organism>
<dbReference type="GO" id="GO:0016740">
    <property type="term" value="F:transferase activity"/>
    <property type="evidence" value="ECO:0007669"/>
    <property type="project" value="UniProtKB-UniRule"/>
</dbReference>
<name>A0A1F7YYF3_9BACT</name>
<proteinExistence type="inferred from homology"/>
<evidence type="ECO:0000256" key="4">
    <source>
        <dbReference type="PROSITE-ProRule" id="PRU00354"/>
    </source>
</evidence>
<dbReference type="InterPro" id="IPR030374">
    <property type="entry name" value="PABS"/>
</dbReference>
<dbReference type="STRING" id="1802505.A3D01_04280"/>
<dbReference type="PROSITE" id="PS51006">
    <property type="entry name" value="PABS_2"/>
    <property type="match status" value="1"/>
</dbReference>
<feature type="domain" description="PABS" evidence="5">
    <location>
        <begin position="68"/>
        <end position="218"/>
    </location>
</feature>